<dbReference type="AlphaFoldDB" id="A0A368JPX5"/>
<dbReference type="RefSeq" id="WP_114405913.1">
    <property type="nucleotide sequence ID" value="NZ_QOWE01000007.1"/>
</dbReference>
<dbReference type="Gene3D" id="1.10.150.280">
    <property type="entry name" value="AF1531-like domain"/>
    <property type="match status" value="2"/>
</dbReference>
<comment type="caution">
    <text evidence="1">The sequence shown here is derived from an EMBL/GenBank/DDBJ whole genome shotgun (WGS) entry which is preliminary data.</text>
</comment>
<dbReference type="Pfam" id="PF12836">
    <property type="entry name" value="HHH_3"/>
    <property type="match status" value="3"/>
</dbReference>
<dbReference type="Proteomes" id="UP000253383">
    <property type="component" value="Unassembled WGS sequence"/>
</dbReference>
<dbReference type="InterPro" id="IPR010994">
    <property type="entry name" value="RuvA_2-like"/>
</dbReference>
<dbReference type="OrthoDB" id="981124at2"/>
<protein>
    <submittedName>
        <fullName evidence="1">Helix-hairpin-helix domain-containing protein</fullName>
    </submittedName>
</protein>
<name>A0A368JPX5_9BACT</name>
<accession>A0A368JPX5</accession>
<proteinExistence type="predicted"/>
<sequence>MKRAVAILRDYFGVSQQEARGMLALLTLTGFLLLLPLAYRLWVPDSIPDTSASDKRQLDSLVALLEVDNREVDERRETRPGRYEPDVKTKKAERFAFDPNTVDAESWQRLGAPRWLADRIVRYRSKGGQFRKKEDLLRIYDFPPELYGELEPYIRLSEGKKTEKPSEKFRERFADAEPERNKPYADRKPAYSVSAERYSRPVVQPFDINTADTTELKKLRGIGSKLAGRIIKFRDALGGFISPDQYAEVFGLDSLALEELNKYGQVQMPVKKLAINTATAEELDRHVYLSKRQAEIIVNYRTQHGPFTSPESLRNIRILDAKTIEKLTPYLAF</sequence>
<dbReference type="PANTHER" id="PTHR21180">
    <property type="entry name" value="ENDONUCLEASE/EXONUCLEASE/PHOSPHATASE FAMILY DOMAIN-CONTAINING PROTEIN 1"/>
    <property type="match status" value="1"/>
</dbReference>
<gene>
    <name evidence="1" type="ORF">DUE52_10265</name>
</gene>
<dbReference type="SUPFAM" id="SSF47781">
    <property type="entry name" value="RuvA domain 2-like"/>
    <property type="match status" value="3"/>
</dbReference>
<dbReference type="EMBL" id="QOWE01000007">
    <property type="protein sequence ID" value="RCR69719.1"/>
    <property type="molecule type" value="Genomic_DNA"/>
</dbReference>
<organism evidence="1 2">
    <name type="scientific">Larkinella punicea</name>
    <dbReference type="NCBI Taxonomy" id="2315727"/>
    <lineage>
        <taxon>Bacteria</taxon>
        <taxon>Pseudomonadati</taxon>
        <taxon>Bacteroidota</taxon>
        <taxon>Cytophagia</taxon>
        <taxon>Cytophagales</taxon>
        <taxon>Spirosomataceae</taxon>
        <taxon>Larkinella</taxon>
    </lineage>
</organism>
<evidence type="ECO:0000313" key="2">
    <source>
        <dbReference type="Proteomes" id="UP000253383"/>
    </source>
</evidence>
<reference evidence="1 2" key="1">
    <citation type="submission" date="2018-07" db="EMBL/GenBank/DDBJ databases">
        <title>Genome analysis of Larkinella rosea.</title>
        <authorList>
            <person name="Zhou Z."/>
            <person name="Wang G."/>
        </authorList>
    </citation>
    <scope>NUCLEOTIDE SEQUENCE [LARGE SCALE GENOMIC DNA]</scope>
    <source>
        <strain evidence="2">zzj9</strain>
    </source>
</reference>
<dbReference type="PANTHER" id="PTHR21180:SF32">
    <property type="entry name" value="ENDONUCLEASE_EXONUCLEASE_PHOSPHATASE FAMILY DOMAIN-CONTAINING PROTEIN 1"/>
    <property type="match status" value="1"/>
</dbReference>
<keyword evidence="2" id="KW-1185">Reference proteome</keyword>
<evidence type="ECO:0000313" key="1">
    <source>
        <dbReference type="EMBL" id="RCR69719.1"/>
    </source>
</evidence>
<dbReference type="InterPro" id="IPR051675">
    <property type="entry name" value="Endo/Exo/Phosphatase_dom_1"/>
</dbReference>